<keyword evidence="2" id="KW-1185">Reference proteome</keyword>
<evidence type="ECO:0000313" key="2">
    <source>
        <dbReference type="Proteomes" id="UP000298471"/>
    </source>
</evidence>
<sequence length="66" mass="7727">MRTALLRPAVSFILFVLLLASTLTASAGNPYLRALQHGRRYVHRPIYKQYQHPTHKSHRGLWLFKK</sequence>
<reference evidence="1 2" key="1">
    <citation type="submission" date="2019-04" db="EMBL/GenBank/DDBJ databases">
        <authorList>
            <person name="Feng G."/>
            <person name="Zhang J."/>
            <person name="Zhu H."/>
        </authorList>
    </citation>
    <scope>NUCLEOTIDE SEQUENCE [LARGE SCALE GENOMIC DNA]</scope>
    <source>
        <strain evidence="1 2">9PBR-1</strain>
    </source>
</reference>
<organism evidence="1 2">
    <name type="scientific">Hymenobacter metallicola</name>
    <dbReference type="NCBI Taxonomy" id="2563114"/>
    <lineage>
        <taxon>Bacteria</taxon>
        <taxon>Pseudomonadati</taxon>
        <taxon>Bacteroidota</taxon>
        <taxon>Cytophagia</taxon>
        <taxon>Cytophagales</taxon>
        <taxon>Hymenobacteraceae</taxon>
        <taxon>Hymenobacter</taxon>
    </lineage>
</organism>
<protein>
    <submittedName>
        <fullName evidence="1">Uncharacterized protein</fullName>
    </submittedName>
</protein>
<dbReference type="EMBL" id="SRMB01000005">
    <property type="protein sequence ID" value="TGE22941.1"/>
    <property type="molecule type" value="Genomic_DNA"/>
</dbReference>
<evidence type="ECO:0000313" key="1">
    <source>
        <dbReference type="EMBL" id="TGE22941.1"/>
    </source>
</evidence>
<dbReference type="Proteomes" id="UP000298471">
    <property type="component" value="Unassembled WGS sequence"/>
</dbReference>
<dbReference type="AlphaFoldDB" id="A0A4Z0Q1H1"/>
<comment type="caution">
    <text evidence="1">The sequence shown here is derived from an EMBL/GenBank/DDBJ whole genome shotgun (WGS) entry which is preliminary data.</text>
</comment>
<accession>A0A4Z0Q1H1</accession>
<proteinExistence type="predicted"/>
<dbReference type="RefSeq" id="WP_135397841.1">
    <property type="nucleotide sequence ID" value="NZ_SRMB01000005.1"/>
</dbReference>
<name>A0A4Z0Q1H1_9BACT</name>
<gene>
    <name evidence="1" type="ORF">E5K02_21500</name>
</gene>
<dbReference type="OrthoDB" id="10007273at2"/>